<comment type="catalytic activity">
    <reaction evidence="3">
        <text>1,2-di-(9Z-octadecenoyl)-sn-glycero-3-phosphate + H2O = 1,2-di-(9Z-octadecenoyl)-sn-glycerol + phosphate</text>
        <dbReference type="Rhea" id="RHEA:43244"/>
        <dbReference type="ChEBI" id="CHEBI:15377"/>
        <dbReference type="ChEBI" id="CHEBI:43474"/>
        <dbReference type="ChEBI" id="CHEBI:52333"/>
        <dbReference type="ChEBI" id="CHEBI:74546"/>
    </reaction>
    <physiologicalReaction direction="left-to-right" evidence="3">
        <dbReference type="Rhea" id="RHEA:43245"/>
    </physiologicalReaction>
</comment>
<feature type="region of interest" description="Disordered" evidence="36">
    <location>
        <begin position="310"/>
        <end position="332"/>
    </location>
</feature>
<evidence type="ECO:0000256" key="33">
    <source>
        <dbReference type="ARBA" id="ARBA00047873"/>
    </source>
</evidence>
<evidence type="ECO:0000256" key="14">
    <source>
        <dbReference type="ARBA" id="ARBA00021834"/>
    </source>
</evidence>
<keyword evidence="20 37" id="KW-0472">Membrane</keyword>
<comment type="catalytic activity">
    <reaction evidence="22">
        <text>1-hexadecanoyl-2-(9Z-octadecenoyl)-sn-glycero-3-phosphate + H2O = 1-hexadecanoyl-2-(9Z-octadecenoyl)-sn-glycerol + phosphate</text>
        <dbReference type="Rhea" id="RHEA:41255"/>
        <dbReference type="ChEBI" id="CHEBI:15377"/>
        <dbReference type="ChEBI" id="CHEBI:43474"/>
        <dbReference type="ChEBI" id="CHEBI:64839"/>
        <dbReference type="ChEBI" id="CHEBI:75466"/>
    </reaction>
    <physiologicalReaction direction="left-to-right" evidence="22">
        <dbReference type="Rhea" id="RHEA:41256"/>
    </physiologicalReaction>
</comment>
<evidence type="ECO:0000256" key="19">
    <source>
        <dbReference type="ARBA" id="ARBA00023098"/>
    </source>
</evidence>
<dbReference type="InterPro" id="IPR043216">
    <property type="entry name" value="PAP-like"/>
</dbReference>
<dbReference type="Ensembl" id="ENSFHET00000034054.1">
    <property type="protein sequence ID" value="ENSFHEP00000017617.1"/>
    <property type="gene ID" value="ENSFHEG00000019386.1"/>
</dbReference>
<proteinExistence type="inferred from homology"/>
<evidence type="ECO:0000256" key="12">
    <source>
        <dbReference type="ARBA" id="ARBA00012497"/>
    </source>
</evidence>
<keyword evidence="18 37" id="KW-1133">Transmembrane helix</keyword>
<accession>A0A3Q2PWM2</accession>
<feature type="transmembrane region" description="Helical" evidence="37">
    <location>
        <begin position="277"/>
        <end position="299"/>
    </location>
</feature>
<comment type="subcellular location">
    <subcellularLocation>
        <location evidence="9">Apical cell membrane</location>
        <topology evidence="9">Multi-pass membrane protein</topology>
    </subcellularLocation>
    <subcellularLocation>
        <location evidence="8">Membrane raft</location>
        <topology evidence="8">Multi-pass membrane protein</topology>
    </subcellularLocation>
    <subcellularLocation>
        <location evidence="7">Membrane</location>
        <location evidence="7">Caveola</location>
        <topology evidence="7">Multi-pass membrane protein</topology>
    </subcellularLocation>
</comment>
<evidence type="ECO:0000256" key="28">
    <source>
        <dbReference type="ARBA" id="ARBA00032601"/>
    </source>
</evidence>
<evidence type="ECO:0000256" key="37">
    <source>
        <dbReference type="SAM" id="Phobius"/>
    </source>
</evidence>
<dbReference type="EC" id="3.6.1.75" evidence="29"/>
<feature type="compositionally biased region" description="Polar residues" evidence="36">
    <location>
        <begin position="316"/>
        <end position="332"/>
    </location>
</feature>
<evidence type="ECO:0000313" key="39">
    <source>
        <dbReference type="Ensembl" id="ENSFHEP00000017617.1"/>
    </source>
</evidence>
<evidence type="ECO:0000256" key="1">
    <source>
        <dbReference type="ARBA" id="ARBA00000235"/>
    </source>
</evidence>
<feature type="transmembrane region" description="Helical" evidence="37">
    <location>
        <begin position="246"/>
        <end position="265"/>
    </location>
</feature>
<keyword evidence="17" id="KW-0378">Hydrolase</keyword>
<comment type="catalytic activity">
    <reaction evidence="34">
        <text>N-(9Z-octadecenoyl)-ethanolamine phosphate + H2O = N-(9Z-octadecenoyl) ethanolamine + phosphate</text>
        <dbReference type="Rhea" id="RHEA:62160"/>
        <dbReference type="ChEBI" id="CHEBI:15377"/>
        <dbReference type="ChEBI" id="CHEBI:43474"/>
        <dbReference type="ChEBI" id="CHEBI:71466"/>
        <dbReference type="ChEBI" id="CHEBI:145465"/>
    </reaction>
    <physiologicalReaction direction="left-to-right" evidence="34">
        <dbReference type="Rhea" id="RHEA:62161"/>
    </physiologicalReaction>
</comment>
<evidence type="ECO:0000256" key="16">
    <source>
        <dbReference type="ARBA" id="ARBA00022692"/>
    </source>
</evidence>
<evidence type="ECO:0000256" key="22">
    <source>
        <dbReference type="ARBA" id="ARBA00023681"/>
    </source>
</evidence>
<comment type="catalytic activity">
    <reaction evidence="33">
        <text>a 1,2-diacyl-sn-glycerol 3-diphosphate + H2O = a 1,2-diacyl-sn-glycero-3-phosphate + phosphate + H(+)</text>
        <dbReference type="Rhea" id="RHEA:27449"/>
        <dbReference type="ChEBI" id="CHEBI:15377"/>
        <dbReference type="ChEBI" id="CHEBI:15378"/>
        <dbReference type="ChEBI" id="CHEBI:43474"/>
        <dbReference type="ChEBI" id="CHEBI:58608"/>
        <dbReference type="ChEBI" id="CHEBI:59996"/>
        <dbReference type="EC" id="3.6.1.75"/>
    </reaction>
    <physiologicalReaction direction="left-to-right" evidence="33">
        <dbReference type="Rhea" id="RHEA:27450"/>
    </physiologicalReaction>
</comment>
<comment type="catalytic activity">
    <reaction evidence="32">
        <text>N-(octanoyl)-sphing-4-enine-1-phosphate + H2O = N-octanoylsphing-4-enine + phosphate</text>
        <dbReference type="Rhea" id="RHEA:62040"/>
        <dbReference type="ChEBI" id="CHEBI:15377"/>
        <dbReference type="ChEBI" id="CHEBI:43474"/>
        <dbReference type="ChEBI" id="CHEBI:45815"/>
        <dbReference type="ChEBI" id="CHEBI:85376"/>
    </reaction>
    <physiologicalReaction direction="left-to-right" evidence="32">
        <dbReference type="Rhea" id="RHEA:62041"/>
    </physiologicalReaction>
</comment>
<reference evidence="39" key="1">
    <citation type="submission" date="2025-08" db="UniProtKB">
        <authorList>
            <consortium name="Ensembl"/>
        </authorList>
    </citation>
    <scope>IDENTIFICATION</scope>
</reference>
<dbReference type="SMART" id="SM00014">
    <property type="entry name" value="acidPPc"/>
    <property type="match status" value="1"/>
</dbReference>
<comment type="catalytic activity">
    <reaction evidence="5">
        <text>a 1-acyl-sn-glycero-3-phosphate + H2O = a 1-acyl-sn-glycerol + phosphate</text>
        <dbReference type="Rhea" id="RHEA:33155"/>
        <dbReference type="ChEBI" id="CHEBI:15377"/>
        <dbReference type="ChEBI" id="CHEBI:43474"/>
        <dbReference type="ChEBI" id="CHEBI:57970"/>
        <dbReference type="ChEBI" id="CHEBI:64683"/>
        <dbReference type="EC" id="3.1.3.106"/>
    </reaction>
    <physiologicalReaction direction="left-to-right" evidence="5">
        <dbReference type="Rhea" id="RHEA:33156"/>
    </physiologicalReaction>
</comment>
<keyword evidence="40" id="KW-1185">Reference proteome</keyword>
<dbReference type="EC" id="3.1.3.106" evidence="12"/>
<dbReference type="GO" id="GO:0005901">
    <property type="term" value="C:caveola"/>
    <property type="evidence" value="ECO:0007669"/>
    <property type="project" value="UniProtKB-SubCell"/>
</dbReference>
<evidence type="ECO:0000256" key="35">
    <source>
        <dbReference type="ARBA" id="ARBA00049314"/>
    </source>
</evidence>
<evidence type="ECO:0000256" key="9">
    <source>
        <dbReference type="ARBA" id="ARBA00004424"/>
    </source>
</evidence>
<dbReference type="GO" id="GO:0007165">
    <property type="term" value="P:signal transduction"/>
    <property type="evidence" value="ECO:0007669"/>
    <property type="project" value="TreeGrafter"/>
</dbReference>
<evidence type="ECO:0000256" key="6">
    <source>
        <dbReference type="ARBA" id="ARBA00001611"/>
    </source>
</evidence>
<comment type="catalytic activity">
    <reaction evidence="4">
        <text>a 1,2-diacyl-sn-glycero-3-phosphate + H2O = a 1,2-diacyl-sn-glycerol + phosphate</text>
        <dbReference type="Rhea" id="RHEA:27429"/>
        <dbReference type="ChEBI" id="CHEBI:15377"/>
        <dbReference type="ChEBI" id="CHEBI:17815"/>
        <dbReference type="ChEBI" id="CHEBI:43474"/>
        <dbReference type="ChEBI" id="CHEBI:58608"/>
        <dbReference type="EC" id="3.1.3.4"/>
    </reaction>
    <physiologicalReaction direction="left-to-right" evidence="4">
        <dbReference type="Rhea" id="RHEA:27430"/>
    </physiologicalReaction>
</comment>
<evidence type="ECO:0000256" key="2">
    <source>
        <dbReference type="ARBA" id="ARBA00000974"/>
    </source>
</evidence>
<keyword evidence="15" id="KW-1003">Cell membrane</keyword>
<comment type="pathway">
    <text evidence="10">Lipid metabolism; phospholipid metabolism.</text>
</comment>
<evidence type="ECO:0000256" key="32">
    <source>
        <dbReference type="ARBA" id="ARBA00047355"/>
    </source>
</evidence>
<evidence type="ECO:0000256" key="17">
    <source>
        <dbReference type="ARBA" id="ARBA00022801"/>
    </source>
</evidence>
<comment type="catalytic activity">
    <reaction evidence="1">
        <text>1-(9Z-octadecenoyl)-sn-glycero-3-phosphate + H2O = 1-(9Z-octadecenoyl)-sn-glycerol + phosphate</text>
        <dbReference type="Rhea" id="RHEA:39835"/>
        <dbReference type="ChEBI" id="CHEBI:15377"/>
        <dbReference type="ChEBI" id="CHEBI:43474"/>
        <dbReference type="ChEBI" id="CHEBI:74544"/>
        <dbReference type="ChEBI" id="CHEBI:75757"/>
    </reaction>
    <physiologicalReaction direction="left-to-right" evidence="1">
        <dbReference type="Rhea" id="RHEA:39836"/>
    </physiologicalReaction>
</comment>
<dbReference type="Pfam" id="PF01569">
    <property type="entry name" value="PAP2"/>
    <property type="match status" value="1"/>
</dbReference>
<comment type="catalytic activity">
    <reaction evidence="35">
        <text>sphing-4-enine 1-phosphate + H2O = sphing-4-enine + phosphate</text>
        <dbReference type="Rhea" id="RHEA:27518"/>
        <dbReference type="ChEBI" id="CHEBI:15377"/>
        <dbReference type="ChEBI" id="CHEBI:43474"/>
        <dbReference type="ChEBI" id="CHEBI:57756"/>
        <dbReference type="ChEBI" id="CHEBI:60119"/>
    </reaction>
    <physiologicalReaction direction="left-to-right" evidence="35">
        <dbReference type="Rhea" id="RHEA:27519"/>
    </physiologicalReaction>
</comment>
<comment type="subunit">
    <text evidence="30">Forms functional homodimers and homooligomers that are not required for substrate recognition and catalytic activity. Can also form heterooligomers with PLPP2 and PLPP3.</text>
</comment>
<dbReference type="CDD" id="cd03384">
    <property type="entry name" value="PAP2_wunen"/>
    <property type="match status" value="1"/>
</dbReference>
<evidence type="ECO:0000256" key="27">
    <source>
        <dbReference type="ARBA" id="ARBA00031161"/>
    </source>
</evidence>
<evidence type="ECO:0000256" key="24">
    <source>
        <dbReference type="ARBA" id="ARBA00025707"/>
    </source>
</evidence>
<dbReference type="Proteomes" id="UP000265000">
    <property type="component" value="Unplaced"/>
</dbReference>
<feature type="transmembrane region" description="Helical" evidence="37">
    <location>
        <begin position="56"/>
        <end position="76"/>
    </location>
</feature>
<reference evidence="39" key="2">
    <citation type="submission" date="2025-09" db="UniProtKB">
        <authorList>
            <consortium name="Ensembl"/>
        </authorList>
    </citation>
    <scope>IDENTIFICATION</scope>
</reference>
<dbReference type="STRING" id="8078.ENSFHEP00000017617"/>
<evidence type="ECO:0000256" key="4">
    <source>
        <dbReference type="ARBA" id="ARBA00001180"/>
    </source>
</evidence>
<evidence type="ECO:0000256" key="8">
    <source>
        <dbReference type="ARBA" id="ARBA00004314"/>
    </source>
</evidence>
<dbReference type="PANTHER" id="PTHR10165">
    <property type="entry name" value="LIPID PHOSPHATE PHOSPHATASE"/>
    <property type="match status" value="1"/>
</dbReference>
<protein>
    <recommendedName>
        <fullName evidence="14">Phospholipid phosphatase 1</fullName>
        <ecNumber evidence="12">3.1.3.106</ecNumber>
        <ecNumber evidence="13">3.1.3.4</ecNumber>
        <ecNumber evidence="29">3.6.1.75</ecNumber>
    </recommendedName>
    <alternativeName>
        <fullName evidence="26">Lipid phosphate phosphohydrolase 1</fullName>
    </alternativeName>
    <alternativeName>
        <fullName evidence="28">PAP2-alpha</fullName>
    </alternativeName>
    <alternativeName>
        <fullName evidence="25">Phosphatidate phosphohydrolase type 2a</fullName>
    </alternativeName>
    <alternativeName>
        <fullName evidence="27">Phosphatidic acid phosphatase 2a</fullName>
    </alternativeName>
</protein>
<dbReference type="UniPathway" id="UPA00085"/>
<evidence type="ECO:0000256" key="29">
    <source>
        <dbReference type="ARBA" id="ARBA00038902"/>
    </source>
</evidence>
<evidence type="ECO:0000256" key="21">
    <source>
        <dbReference type="ARBA" id="ARBA00023180"/>
    </source>
</evidence>
<keyword evidence="21" id="KW-0325">Glycoprotein</keyword>
<feature type="region of interest" description="Disordered" evidence="36">
    <location>
        <begin position="20"/>
        <end position="39"/>
    </location>
</feature>
<keyword evidence="16 37" id="KW-0812">Transmembrane</keyword>
<dbReference type="GO" id="GO:0052642">
    <property type="term" value="F:lysophosphatidic acid phosphatase activity"/>
    <property type="evidence" value="ECO:0007669"/>
    <property type="project" value="UniProtKB-EC"/>
</dbReference>
<dbReference type="GO" id="GO:0016324">
    <property type="term" value="C:apical plasma membrane"/>
    <property type="evidence" value="ECO:0007669"/>
    <property type="project" value="UniProtKB-SubCell"/>
</dbReference>
<dbReference type="PANTHER" id="PTHR10165:SF26">
    <property type="entry name" value="PHOSPHOLIPID PHOSPHATASE 1"/>
    <property type="match status" value="1"/>
</dbReference>
<feature type="transmembrane region" description="Helical" evidence="37">
    <location>
        <begin position="142"/>
        <end position="160"/>
    </location>
</feature>
<dbReference type="Gene3D" id="1.20.144.10">
    <property type="entry name" value="Phosphatidic acid phosphatase type 2/haloperoxidase"/>
    <property type="match status" value="1"/>
</dbReference>
<feature type="domain" description="Phosphatidic acid phosphatase type 2/haloperoxidase" evidence="38">
    <location>
        <begin position="150"/>
        <end position="292"/>
    </location>
</feature>
<dbReference type="GO" id="GO:0006644">
    <property type="term" value="P:phospholipid metabolic process"/>
    <property type="evidence" value="ECO:0007669"/>
    <property type="project" value="UniProtKB-UniPathway"/>
</dbReference>
<evidence type="ECO:0000256" key="25">
    <source>
        <dbReference type="ARBA" id="ARBA00030413"/>
    </source>
</evidence>
<evidence type="ECO:0000256" key="10">
    <source>
        <dbReference type="ARBA" id="ARBA00005074"/>
    </source>
</evidence>
<organism evidence="39 40">
    <name type="scientific">Fundulus heteroclitus</name>
    <name type="common">Killifish</name>
    <name type="synonym">Mummichog</name>
    <dbReference type="NCBI Taxonomy" id="8078"/>
    <lineage>
        <taxon>Eukaryota</taxon>
        <taxon>Metazoa</taxon>
        <taxon>Chordata</taxon>
        <taxon>Craniata</taxon>
        <taxon>Vertebrata</taxon>
        <taxon>Euteleostomi</taxon>
        <taxon>Actinopterygii</taxon>
        <taxon>Neopterygii</taxon>
        <taxon>Teleostei</taxon>
        <taxon>Neoteleostei</taxon>
        <taxon>Acanthomorphata</taxon>
        <taxon>Ovalentaria</taxon>
        <taxon>Atherinomorphae</taxon>
        <taxon>Cyprinodontiformes</taxon>
        <taxon>Fundulidae</taxon>
        <taxon>Fundulus</taxon>
    </lineage>
</organism>
<dbReference type="AlphaFoldDB" id="A0A3Q2PWM2"/>
<comment type="catalytic activity">
    <reaction evidence="23">
        <text>an N-acylsphing-4-enine 1-phosphate + H2O = an N-acylsphing-4-enine + phosphate</text>
        <dbReference type="Rhea" id="RHEA:33743"/>
        <dbReference type="ChEBI" id="CHEBI:15377"/>
        <dbReference type="ChEBI" id="CHEBI:43474"/>
        <dbReference type="ChEBI" id="CHEBI:52639"/>
        <dbReference type="ChEBI" id="CHEBI:57674"/>
    </reaction>
    <physiologicalReaction direction="left-to-right" evidence="23">
        <dbReference type="Rhea" id="RHEA:33744"/>
    </physiologicalReaction>
</comment>
<comment type="similarity">
    <text evidence="11">Belongs to the PA-phosphatase related phosphoesterase family.</text>
</comment>
<feature type="transmembrane region" description="Helical" evidence="37">
    <location>
        <begin position="214"/>
        <end position="234"/>
    </location>
</feature>
<dbReference type="GeneTree" id="ENSGT00940000156730"/>
<dbReference type="GO" id="GO:0000810">
    <property type="term" value="F:diacylglycerol diphosphate phosphatase activity"/>
    <property type="evidence" value="ECO:0007669"/>
    <property type="project" value="UniProtKB-EC"/>
</dbReference>
<evidence type="ECO:0000256" key="3">
    <source>
        <dbReference type="ARBA" id="ARBA00000980"/>
    </source>
</evidence>
<feature type="transmembrane region" description="Helical" evidence="37">
    <location>
        <begin position="107"/>
        <end position="130"/>
    </location>
</feature>
<feature type="compositionally biased region" description="Low complexity" evidence="36">
    <location>
        <begin position="25"/>
        <end position="35"/>
    </location>
</feature>
<dbReference type="EC" id="3.1.3.4" evidence="13"/>
<evidence type="ECO:0000256" key="36">
    <source>
        <dbReference type="SAM" id="MobiDB-lite"/>
    </source>
</evidence>
<evidence type="ECO:0000256" key="23">
    <source>
        <dbReference type="ARBA" id="ARBA00023977"/>
    </source>
</evidence>
<evidence type="ECO:0000256" key="34">
    <source>
        <dbReference type="ARBA" id="ARBA00048010"/>
    </source>
</evidence>
<evidence type="ECO:0000259" key="38">
    <source>
        <dbReference type="SMART" id="SM00014"/>
    </source>
</evidence>
<evidence type="ECO:0000256" key="20">
    <source>
        <dbReference type="ARBA" id="ARBA00023136"/>
    </source>
</evidence>
<keyword evidence="19" id="KW-0443">Lipid metabolism</keyword>
<comment type="catalytic activity">
    <reaction evidence="2">
        <text>(9Z)-octadecenoyl-sn-glycero-3-phosphate + H2O = (9Z-octadecenoyl)-glycerol + phosphate</text>
        <dbReference type="Rhea" id="RHEA:50884"/>
        <dbReference type="ChEBI" id="CHEBI:15377"/>
        <dbReference type="ChEBI" id="CHEBI:43474"/>
        <dbReference type="ChEBI" id="CHEBI:75937"/>
        <dbReference type="ChEBI" id="CHEBI:84973"/>
    </reaction>
    <physiologicalReaction direction="left-to-right" evidence="2">
        <dbReference type="Rhea" id="RHEA:50885"/>
    </physiologicalReaction>
</comment>
<evidence type="ECO:0000256" key="7">
    <source>
        <dbReference type="ARBA" id="ARBA00004189"/>
    </source>
</evidence>
<comment type="catalytic activity">
    <reaction evidence="6">
        <text>1,2-dihexadecanoyl-sn-glycero-3-phosphate + H2O = 1,2-dihexadecanoyl-sn-glycerol + phosphate</text>
        <dbReference type="Rhea" id="RHEA:43236"/>
        <dbReference type="ChEBI" id="CHEBI:15377"/>
        <dbReference type="ChEBI" id="CHEBI:43474"/>
        <dbReference type="ChEBI" id="CHEBI:72859"/>
        <dbReference type="ChEBI" id="CHEBI:82929"/>
    </reaction>
    <physiologicalReaction direction="left-to-right" evidence="6">
        <dbReference type="Rhea" id="RHEA:43237"/>
    </physiologicalReaction>
</comment>
<evidence type="ECO:0000256" key="31">
    <source>
        <dbReference type="ARBA" id="ARBA00047320"/>
    </source>
</evidence>
<evidence type="ECO:0000256" key="13">
    <source>
        <dbReference type="ARBA" id="ARBA00012638"/>
    </source>
</evidence>
<comment type="pathway">
    <text evidence="24">Phospholipid metabolism.</text>
</comment>
<evidence type="ECO:0000313" key="40">
    <source>
        <dbReference type="Proteomes" id="UP000265000"/>
    </source>
</evidence>
<evidence type="ECO:0000256" key="18">
    <source>
        <dbReference type="ARBA" id="ARBA00022989"/>
    </source>
</evidence>
<dbReference type="InterPro" id="IPR036938">
    <property type="entry name" value="PAP2/HPO_sf"/>
</dbReference>
<dbReference type="GeneID" id="105931401"/>
<evidence type="ECO:0000256" key="30">
    <source>
        <dbReference type="ARBA" id="ARBA00047093"/>
    </source>
</evidence>
<evidence type="ECO:0000256" key="5">
    <source>
        <dbReference type="ARBA" id="ARBA00001472"/>
    </source>
</evidence>
<name>A0A3Q2PWM2_FUNHE</name>
<evidence type="ECO:0000256" key="26">
    <source>
        <dbReference type="ARBA" id="ARBA00030630"/>
    </source>
</evidence>
<dbReference type="OrthoDB" id="8907274at2759"/>
<dbReference type="InterPro" id="IPR000326">
    <property type="entry name" value="PAP2/HPO"/>
</dbReference>
<dbReference type="SUPFAM" id="SSF48317">
    <property type="entry name" value="Acid phosphatase/Vanadium-dependent haloperoxidase"/>
    <property type="match status" value="1"/>
</dbReference>
<comment type="catalytic activity">
    <reaction evidence="31">
        <text>a monoacyl-sn-glycero-3-phosphate + H2O = a monoacylglycerol + phosphate</text>
        <dbReference type="Rhea" id="RHEA:46736"/>
        <dbReference type="ChEBI" id="CHEBI:15377"/>
        <dbReference type="ChEBI" id="CHEBI:17408"/>
        <dbReference type="ChEBI" id="CHEBI:43474"/>
        <dbReference type="ChEBI" id="CHEBI:77589"/>
    </reaction>
    <physiologicalReaction direction="left-to-right" evidence="31">
        <dbReference type="Rhea" id="RHEA:46737"/>
    </physiologicalReaction>
</comment>
<evidence type="ECO:0000256" key="15">
    <source>
        <dbReference type="ARBA" id="ARBA00022475"/>
    </source>
</evidence>
<dbReference type="GO" id="GO:0046839">
    <property type="term" value="P:phospholipid dephosphorylation"/>
    <property type="evidence" value="ECO:0007669"/>
    <property type="project" value="TreeGrafter"/>
</dbReference>
<dbReference type="GO" id="GO:0008195">
    <property type="term" value="F:phosphatidate phosphatase activity"/>
    <property type="evidence" value="ECO:0007669"/>
    <property type="project" value="UniProtKB-EC"/>
</dbReference>
<sequence>MMVCEQQEGDTCAAERLRLVSPPESYSSSSSSSSSRKAFTEDRNPRAAKMFEASGIPFILLDVVCLILVGLPFFILTPKHDPFKRGFFCNDESIRYPLKEDTISYQLLGGVMIPFTAIVLTCGEVISIYLSPIKNRSLIKRYILCIYKALGSCVFGAAASQSLTDITKYSIGRLRPHFLAVCKPAWDRINCKTGGYIENFTCTGDDFQVAEARLSFSSGHSSFSMYCMLFLVLYLQARMRSKWSRLLRPTLQFFLIATAVYVGLTRVSDYKHHWSDVFAGLLQGGLVAVFTVFCVANFFSQPVEPVVSQEEDAPHTSLQENPNNGNHYGSTE</sequence>
<evidence type="ECO:0000256" key="11">
    <source>
        <dbReference type="ARBA" id="ARBA00008816"/>
    </source>
</evidence>